<accession>A0A1N6D9W3</accession>
<evidence type="ECO:0000256" key="1">
    <source>
        <dbReference type="SAM" id="Phobius"/>
    </source>
</evidence>
<dbReference type="Pfam" id="PF11286">
    <property type="entry name" value="DUF3087"/>
    <property type="match status" value="1"/>
</dbReference>
<reference evidence="2 3" key="1">
    <citation type="submission" date="2016-11" db="EMBL/GenBank/DDBJ databases">
        <authorList>
            <person name="Jaros S."/>
            <person name="Januszkiewicz K."/>
            <person name="Wedrychowicz H."/>
        </authorList>
    </citation>
    <scope>NUCLEOTIDE SEQUENCE [LARGE SCALE GENOMIC DNA]</scope>
    <source>
        <strain evidence="2 3">ACAM 239</strain>
    </source>
</reference>
<evidence type="ECO:0008006" key="4">
    <source>
        <dbReference type="Google" id="ProtNLM"/>
    </source>
</evidence>
<keyword evidence="1" id="KW-0472">Membrane</keyword>
<dbReference type="GeneID" id="97277240"/>
<name>A0A1N6D9W3_9GAMM</name>
<evidence type="ECO:0000313" key="3">
    <source>
        <dbReference type="Proteomes" id="UP000185024"/>
    </source>
</evidence>
<dbReference type="AlphaFoldDB" id="A0A1N6D9W3"/>
<dbReference type="EMBL" id="FSQX01000001">
    <property type="protein sequence ID" value="SIN60476.1"/>
    <property type="molecule type" value="Genomic_DNA"/>
</dbReference>
<proteinExistence type="predicted"/>
<feature type="transmembrane region" description="Helical" evidence="1">
    <location>
        <begin position="20"/>
        <end position="41"/>
    </location>
</feature>
<evidence type="ECO:0000313" key="2">
    <source>
        <dbReference type="EMBL" id="SIN60476.1"/>
    </source>
</evidence>
<protein>
    <recommendedName>
        <fullName evidence="4">DUF3087 domain-containing protein</fullName>
    </recommendedName>
</protein>
<sequence>MAFSLEQHDPASYQRKARIISVAMAGQLIIFGLLFSMLLTTTFGSSVWLNALGVLLGLLATSAMFAALRERPWMAEVRYVWQLKHHLSRISSYLQPLRRAVEEDNHLALDILTFYHQGMAQLAELNGRTTDDDAERLAEKMQVKVKREALGLPKEVTTFDPHDLSAFKQK</sequence>
<dbReference type="InterPro" id="IPR021438">
    <property type="entry name" value="DUF3087"/>
</dbReference>
<gene>
    <name evidence="2" type="ORF">SAMN05878438_0141</name>
</gene>
<dbReference type="RefSeq" id="WP_054644936.1">
    <property type="nucleotide sequence ID" value="NZ_BJOI01000032.1"/>
</dbReference>
<keyword evidence="1" id="KW-1133">Transmembrane helix</keyword>
<dbReference type="Proteomes" id="UP000185024">
    <property type="component" value="Unassembled WGS sequence"/>
</dbReference>
<keyword evidence="1" id="KW-0812">Transmembrane</keyword>
<feature type="transmembrane region" description="Helical" evidence="1">
    <location>
        <begin position="47"/>
        <end position="68"/>
    </location>
</feature>
<organism evidence="2 3">
    <name type="scientific">Vreelandella aquamarina</name>
    <dbReference type="NCBI Taxonomy" id="77097"/>
    <lineage>
        <taxon>Bacteria</taxon>
        <taxon>Pseudomonadati</taxon>
        <taxon>Pseudomonadota</taxon>
        <taxon>Gammaproteobacteria</taxon>
        <taxon>Oceanospirillales</taxon>
        <taxon>Halomonadaceae</taxon>
        <taxon>Vreelandella</taxon>
    </lineage>
</organism>